<dbReference type="InterPro" id="IPR038766">
    <property type="entry name" value="Membrane_comp_ABC_pdt"/>
</dbReference>
<keyword evidence="4 7" id="KW-1133">Transmembrane helix</keyword>
<keyword evidence="6" id="KW-0175">Coiled coil</keyword>
<evidence type="ECO:0000259" key="8">
    <source>
        <dbReference type="Pfam" id="PF02687"/>
    </source>
</evidence>
<dbReference type="RefSeq" id="WP_128214013.1">
    <property type="nucleotide sequence ID" value="NZ_CP025746.1"/>
</dbReference>
<evidence type="ECO:0000256" key="7">
    <source>
        <dbReference type="SAM" id="Phobius"/>
    </source>
</evidence>
<dbReference type="Proteomes" id="UP000286268">
    <property type="component" value="Chromosome"/>
</dbReference>
<reference evidence="9 10" key="1">
    <citation type="submission" date="2018-01" db="EMBL/GenBank/DDBJ databases">
        <title>Genome Sequencing and Assembly of Anaerobacter polyendosporus strain CT4.</title>
        <authorList>
            <person name="Tachaapaikoon C."/>
            <person name="Sutheeworapong S."/>
            <person name="Jenjaroenpun P."/>
            <person name="Wongsurawat T."/>
            <person name="Nookeaw I."/>
            <person name="Cheawchanlertfa P."/>
            <person name="Kosugi A."/>
            <person name="Cheevadhanarak S."/>
            <person name="Ratanakhanokchai K."/>
        </authorList>
    </citation>
    <scope>NUCLEOTIDE SEQUENCE [LARGE SCALE GENOMIC DNA]</scope>
    <source>
        <strain evidence="9 10">CT4</strain>
    </source>
</reference>
<feature type="transmembrane region" description="Helical" evidence="7">
    <location>
        <begin position="1081"/>
        <end position="1101"/>
    </location>
</feature>
<feature type="coiled-coil region" evidence="6">
    <location>
        <begin position="507"/>
        <end position="555"/>
    </location>
</feature>
<feature type="transmembrane region" description="Helical" evidence="7">
    <location>
        <begin position="988"/>
        <end position="1007"/>
    </location>
</feature>
<dbReference type="Pfam" id="PF02687">
    <property type="entry name" value="FtsX"/>
    <property type="match status" value="2"/>
</dbReference>
<feature type="transmembrane region" description="Helical" evidence="7">
    <location>
        <begin position="591"/>
        <end position="612"/>
    </location>
</feature>
<organism evidence="9 10">
    <name type="scientific">Clostridium manihotivorum</name>
    <dbReference type="NCBI Taxonomy" id="2320868"/>
    <lineage>
        <taxon>Bacteria</taxon>
        <taxon>Bacillati</taxon>
        <taxon>Bacillota</taxon>
        <taxon>Clostridia</taxon>
        <taxon>Eubacteriales</taxon>
        <taxon>Clostridiaceae</taxon>
        <taxon>Clostridium</taxon>
    </lineage>
</organism>
<dbReference type="GO" id="GO:0005886">
    <property type="term" value="C:plasma membrane"/>
    <property type="evidence" value="ECO:0007669"/>
    <property type="project" value="UniProtKB-SubCell"/>
</dbReference>
<keyword evidence="5 7" id="KW-0472">Membrane</keyword>
<evidence type="ECO:0000256" key="5">
    <source>
        <dbReference type="ARBA" id="ARBA00023136"/>
    </source>
</evidence>
<proteinExistence type="predicted"/>
<feature type="coiled-coil region" evidence="6">
    <location>
        <begin position="253"/>
        <end position="287"/>
    </location>
</feature>
<dbReference type="OrthoDB" id="5137249at2"/>
<dbReference type="KEGG" id="cmah:C1I91_17465"/>
<dbReference type="EMBL" id="CP025746">
    <property type="protein sequence ID" value="QAA33290.1"/>
    <property type="molecule type" value="Genomic_DNA"/>
</dbReference>
<keyword evidence="10" id="KW-1185">Reference proteome</keyword>
<evidence type="ECO:0000256" key="2">
    <source>
        <dbReference type="ARBA" id="ARBA00022475"/>
    </source>
</evidence>
<evidence type="ECO:0000313" key="10">
    <source>
        <dbReference type="Proteomes" id="UP000286268"/>
    </source>
</evidence>
<dbReference type="PANTHER" id="PTHR30287:SF1">
    <property type="entry name" value="INNER MEMBRANE PROTEIN"/>
    <property type="match status" value="1"/>
</dbReference>
<dbReference type="AlphaFoldDB" id="A0A3R5UGN6"/>
<feature type="transmembrane region" description="Helical" evidence="7">
    <location>
        <begin position="633"/>
        <end position="656"/>
    </location>
</feature>
<feature type="transmembrane region" description="Helical" evidence="7">
    <location>
        <begin position="757"/>
        <end position="777"/>
    </location>
</feature>
<dbReference type="Gene3D" id="1.10.287.1490">
    <property type="match status" value="1"/>
</dbReference>
<keyword evidence="2" id="KW-1003">Cell membrane</keyword>
<gene>
    <name evidence="9" type="ORF">C1I91_17465</name>
</gene>
<name>A0A3R5UGN6_9CLOT</name>
<evidence type="ECO:0000256" key="4">
    <source>
        <dbReference type="ARBA" id="ARBA00022989"/>
    </source>
</evidence>
<sequence>MKKTFFKNLFRDIKKTLSRFLSIVVIIAVGVAFYAGVRATSPDMKTSADVYLNDTNFMDFKLISTLGLTKGDLDEVKKQKGVIDAEGAYSIDAVIEKDNHELVLNINTLPKENSINSILLTSGRRPTSANETIVEENFLKEYKFKLGDKIKFASGNDTNIEDNLKNAEFEIVGTAKSPMYISGQRQLSSVGNGSVKGFVYILPEVFKSEVFTEIYVKADKEVGKNSLLDNDKYKADVADMDKNFKELGVERSKVRYAEVMNSAEDKLKEAEDKLNSSKKEAADKFADAHKKLDDGRNKLEQGKVELNKNQDIYNKKIADGQKQLSDGKKAISTGEAKLNASAADIENGKNAIASGRKQLDEGEAKIVAGKNQAAASIASSLEAQLATLKTSLDKDPNNVALLAQYNGLNQAYNTQVKGKDFDSIYNFLITSGMLSQIPNSQALTGSKTQFDAGMKEISSKRNEISAKERTLLAGEQQLIAGRKELEANKIKISKAEADLEKGKTEGITKINDAKKKLEDGEKELNDNAAKLKEEEDKANTKIKEGEEEIQKNRDKLKDIKNPEWYVLGRSQNVGYENYRQDSDRIDNIGKAFPLIFFLVAALVSLTTMTRMVQENRIEIGTFKALGYSRASIVAHYLIYSLSASLMGSIIGISFGFRLFPPLIMKAYTSLYAIPKAIAPFNFKLAIEACLVAILFTTIAAVAATLGELREVPASLLRPKPTKSGKKILLERIAFFWKRLSFTRKVTARNIFRYKQRFFMTVIGISACTGLMITGYGLKDGIIGAVEKQFNEIYIYDMQTSLTQNIDNSEKQSIENKVMSNSNIKSILFTYSKNATVNKTDASKEDAYLVVPDKPSELNNYVKLSMKEKKLELKDDGVIITEKLSKLVNKKVGDTIEISVNDKVIKAKISDITEHYVQHYIYMSPKYYRNLTGEDTKYSSFYGRVKDKSQESQNKIAESFSNIDKLGATSFKSNTHLDFNKSMDSINSVVLLLIASAGVLAFVVIYNLTNININERRRELATIKLLGFYNPELAAYIYRENMILTIIGSLVGIGVGIFINSFVVSTAETNVIMFLRTIKPVYFLYSILLTILFSVIVNLAMYKRFDKIDMIESLKNAE</sequence>
<comment type="subcellular location">
    <subcellularLocation>
        <location evidence="1">Cell membrane</location>
        <topology evidence="1">Multi-pass membrane protein</topology>
    </subcellularLocation>
</comment>
<evidence type="ECO:0000256" key="6">
    <source>
        <dbReference type="SAM" id="Coils"/>
    </source>
</evidence>
<feature type="domain" description="ABC3 transporter permease C-terminal" evidence="8">
    <location>
        <begin position="591"/>
        <end position="702"/>
    </location>
</feature>
<feature type="transmembrane region" description="Helical" evidence="7">
    <location>
        <begin position="20"/>
        <end position="37"/>
    </location>
</feature>
<keyword evidence="3 7" id="KW-0812">Transmembrane</keyword>
<feature type="transmembrane region" description="Helical" evidence="7">
    <location>
        <begin position="1041"/>
        <end position="1061"/>
    </location>
</feature>
<evidence type="ECO:0000313" key="9">
    <source>
        <dbReference type="EMBL" id="QAA33290.1"/>
    </source>
</evidence>
<feature type="transmembrane region" description="Helical" evidence="7">
    <location>
        <begin position="684"/>
        <end position="705"/>
    </location>
</feature>
<dbReference type="InterPro" id="IPR003838">
    <property type="entry name" value="ABC3_permease_C"/>
</dbReference>
<evidence type="ECO:0000256" key="3">
    <source>
        <dbReference type="ARBA" id="ARBA00022692"/>
    </source>
</evidence>
<protein>
    <submittedName>
        <fullName evidence="9">ABC transporter permease</fullName>
    </submittedName>
</protein>
<accession>A0A3R5UGN6</accession>
<dbReference type="PANTHER" id="PTHR30287">
    <property type="entry name" value="MEMBRANE COMPONENT OF PREDICTED ABC SUPERFAMILY METABOLITE UPTAKE TRANSPORTER"/>
    <property type="match status" value="1"/>
</dbReference>
<feature type="domain" description="ABC3 transporter permease C-terminal" evidence="8">
    <location>
        <begin position="992"/>
        <end position="1104"/>
    </location>
</feature>
<evidence type="ECO:0000256" key="1">
    <source>
        <dbReference type="ARBA" id="ARBA00004651"/>
    </source>
</evidence>